<dbReference type="PROSITE" id="PS51202">
    <property type="entry name" value="RCK_C"/>
    <property type="match status" value="1"/>
</dbReference>
<proteinExistence type="inferred from homology"/>
<keyword evidence="5 9" id="KW-1133">Transmembrane helix</keyword>
<evidence type="ECO:0000256" key="1">
    <source>
        <dbReference type="ARBA" id="ARBA00004127"/>
    </source>
</evidence>
<evidence type="ECO:0000259" key="10">
    <source>
        <dbReference type="PROSITE" id="PS51201"/>
    </source>
</evidence>
<dbReference type="InterPro" id="IPR044849">
    <property type="entry name" value="CASTOR/POLLUX/SYM8-like"/>
</dbReference>
<keyword evidence="13" id="KW-1185">Reference proteome</keyword>
<name>A0ABW2Y867_9GAMM</name>
<dbReference type="InterPro" id="IPR003148">
    <property type="entry name" value="RCK_N"/>
</dbReference>
<keyword evidence="6" id="KW-0406">Ion transport</keyword>
<dbReference type="InterPro" id="IPR036721">
    <property type="entry name" value="RCK_C_sf"/>
</dbReference>
<evidence type="ECO:0000313" key="13">
    <source>
        <dbReference type="Proteomes" id="UP001597110"/>
    </source>
</evidence>
<dbReference type="PANTHER" id="PTHR31563">
    <property type="entry name" value="ION CHANNEL POLLUX-RELATED"/>
    <property type="match status" value="1"/>
</dbReference>
<evidence type="ECO:0000256" key="3">
    <source>
        <dbReference type="ARBA" id="ARBA00022448"/>
    </source>
</evidence>
<dbReference type="Pfam" id="PF06241">
    <property type="entry name" value="Castor_Poll_mid"/>
    <property type="match status" value="1"/>
</dbReference>
<sequence>MPHSSRASWRDLLRYRFENTLSRGPIAIIGWLALLSAGIVALATAAIWALRLGTTPGDTASEIGPLEGAWQSMLHAMDPGTLAGDQGWALRALMLAVTLGGIFIVSMLIGTITSGLESRLHEMRKGRSRVIERNHTLILGWSSKVYSIIGELIIANENQKNPCIVILADMDKVDMEDDIRAKFPSTKNTRVICRSGNPLDLDDLAVAAPHEARSIIVLAPETENPDIHVIKSVLAITNNPDRRETPYHIVAEIRDAHNLEAAHLVGGDEAVFVQGGDLIARVTAQTCRQSGLSVVYTELLDFDGAEIYFTEAATLAGRRYREVLSSFEDSTVIGIMRADGEALINPPMDTGLQADDRIIAISEDDDTLIPSKTAPPAPDLSCIVRGEPAEPVPERTLVLGWNEKTEAVIRELDNYVTRGSKVTVIRGWSEDDASLAAAASLTRQRMALLTGDITSRDTLEQVDVAGYDHIIVMSDTRQPIQEADAQTLICLLHLRNIAEASGRNLNIVSEMMDMRNRALAQVAKADDFIVSDKLVSLMLSQLSENKHLDLVFRNLFSSEGSEIYIRPARDYIAIGRDVDFHTVLEAAAQRGETAIGYRVVADGNDASKGFGVKVNPNKSERIVFAPNDQLIVLAED</sequence>
<dbReference type="SUPFAM" id="SSF116726">
    <property type="entry name" value="TrkA C-terminal domain-like"/>
    <property type="match status" value="1"/>
</dbReference>
<dbReference type="InterPro" id="IPR036291">
    <property type="entry name" value="NAD(P)-bd_dom_sf"/>
</dbReference>
<organism evidence="12 13">
    <name type="scientific">Lysobacter brunescens</name>
    <dbReference type="NCBI Taxonomy" id="262323"/>
    <lineage>
        <taxon>Bacteria</taxon>
        <taxon>Pseudomonadati</taxon>
        <taxon>Pseudomonadota</taxon>
        <taxon>Gammaproteobacteria</taxon>
        <taxon>Lysobacterales</taxon>
        <taxon>Lysobacteraceae</taxon>
        <taxon>Lysobacter</taxon>
    </lineage>
</organism>
<dbReference type="PROSITE" id="PS51201">
    <property type="entry name" value="RCK_N"/>
    <property type="match status" value="2"/>
</dbReference>
<evidence type="ECO:0000259" key="11">
    <source>
        <dbReference type="PROSITE" id="PS51202"/>
    </source>
</evidence>
<keyword evidence="7 9" id="KW-0472">Membrane</keyword>
<feature type="transmembrane region" description="Helical" evidence="9">
    <location>
        <begin position="26"/>
        <end position="50"/>
    </location>
</feature>
<feature type="domain" description="RCK N-terminal" evidence="10">
    <location>
        <begin position="393"/>
        <end position="530"/>
    </location>
</feature>
<evidence type="ECO:0000256" key="8">
    <source>
        <dbReference type="ARBA" id="ARBA00023303"/>
    </source>
</evidence>
<reference evidence="13" key="1">
    <citation type="journal article" date="2019" name="Int. J. Syst. Evol. Microbiol.">
        <title>The Global Catalogue of Microorganisms (GCM) 10K type strain sequencing project: providing services to taxonomists for standard genome sequencing and annotation.</title>
        <authorList>
            <consortium name="The Broad Institute Genomics Platform"/>
            <consortium name="The Broad Institute Genome Sequencing Center for Infectious Disease"/>
            <person name="Wu L."/>
            <person name="Ma J."/>
        </authorList>
    </citation>
    <scope>NUCLEOTIDE SEQUENCE [LARGE SCALE GENOMIC DNA]</scope>
    <source>
        <strain evidence="13">CCUG 55585</strain>
    </source>
</reference>
<evidence type="ECO:0000256" key="4">
    <source>
        <dbReference type="ARBA" id="ARBA00022692"/>
    </source>
</evidence>
<dbReference type="InterPro" id="IPR006037">
    <property type="entry name" value="RCK_C"/>
</dbReference>
<dbReference type="Gene3D" id="3.40.50.720">
    <property type="entry name" value="NAD(P)-binding Rossmann-like Domain"/>
    <property type="match status" value="2"/>
</dbReference>
<keyword evidence="4 9" id="KW-0812">Transmembrane</keyword>
<evidence type="ECO:0000313" key="12">
    <source>
        <dbReference type="EMBL" id="MFD0724081.1"/>
    </source>
</evidence>
<dbReference type="SUPFAM" id="SSF51735">
    <property type="entry name" value="NAD(P)-binding Rossmann-fold domains"/>
    <property type="match status" value="2"/>
</dbReference>
<dbReference type="PANTHER" id="PTHR31563:SF10">
    <property type="entry name" value="ION CHANNEL POLLUX-RELATED"/>
    <property type="match status" value="1"/>
</dbReference>
<evidence type="ECO:0000256" key="9">
    <source>
        <dbReference type="SAM" id="Phobius"/>
    </source>
</evidence>
<dbReference type="EMBL" id="JBHTIF010000001">
    <property type="protein sequence ID" value="MFD0724081.1"/>
    <property type="molecule type" value="Genomic_DNA"/>
</dbReference>
<feature type="domain" description="RCK C-terminal" evidence="11">
    <location>
        <begin position="292"/>
        <end position="376"/>
    </location>
</feature>
<gene>
    <name evidence="12" type="ORF">ACFQ0E_00565</name>
</gene>
<dbReference type="RefSeq" id="WP_386821764.1">
    <property type="nucleotide sequence ID" value="NZ_JBHTIF010000001.1"/>
</dbReference>
<evidence type="ECO:0000256" key="6">
    <source>
        <dbReference type="ARBA" id="ARBA00023065"/>
    </source>
</evidence>
<comment type="caution">
    <text evidence="12">The sequence shown here is derived from an EMBL/GenBank/DDBJ whole genome shotgun (WGS) entry which is preliminary data.</text>
</comment>
<feature type="domain" description="RCK N-terminal" evidence="10">
    <location>
        <begin position="133"/>
        <end position="272"/>
    </location>
</feature>
<keyword evidence="3" id="KW-0813">Transport</keyword>
<feature type="transmembrane region" description="Helical" evidence="9">
    <location>
        <begin position="92"/>
        <end position="116"/>
    </location>
</feature>
<dbReference type="Pfam" id="PF02254">
    <property type="entry name" value="TrkA_N"/>
    <property type="match status" value="1"/>
</dbReference>
<evidence type="ECO:0000256" key="5">
    <source>
        <dbReference type="ARBA" id="ARBA00022989"/>
    </source>
</evidence>
<dbReference type="Proteomes" id="UP001597110">
    <property type="component" value="Unassembled WGS sequence"/>
</dbReference>
<comment type="similarity">
    <text evidence="2">Belongs to the castor/pollux (TC 1.A.1.23) family.</text>
</comment>
<keyword evidence="8" id="KW-0407">Ion channel</keyword>
<comment type="subcellular location">
    <subcellularLocation>
        <location evidence="1">Endomembrane system</location>
        <topology evidence="1">Multi-pass membrane protein</topology>
    </subcellularLocation>
</comment>
<protein>
    <submittedName>
        <fullName evidence="12">NAD-binding protein</fullName>
    </submittedName>
</protein>
<accession>A0ABW2Y867</accession>
<evidence type="ECO:0000256" key="2">
    <source>
        <dbReference type="ARBA" id="ARBA00008577"/>
    </source>
</evidence>
<evidence type="ECO:0000256" key="7">
    <source>
        <dbReference type="ARBA" id="ARBA00023136"/>
    </source>
</evidence>
<dbReference type="InterPro" id="IPR010420">
    <property type="entry name" value="CASTOR/POLLUX/SYM8_dom"/>
</dbReference>